<keyword evidence="3" id="KW-1185">Reference proteome</keyword>
<evidence type="ECO:0000256" key="1">
    <source>
        <dbReference type="SAM" id="MobiDB-lite"/>
    </source>
</evidence>
<sequence length="170" mass="18946">MPGFFQRAREFCKTIPYTSTQSNLNVQKLQAGLTLINNLLTNIENQTGTNITIRSAQLLALIHVLFRTDTSYSEKLFHSFQFGLLLSLLTFEIITAVKDEKCENSGETLKLWFCLSQNLVNQVYTGTNLFVWALGELGQRSQSGTSEYIAASQADTAPPVEPQPNHSVVV</sequence>
<dbReference type="EMBL" id="JBHSAB010000029">
    <property type="protein sequence ID" value="MFC3909735.1"/>
    <property type="molecule type" value="Genomic_DNA"/>
</dbReference>
<evidence type="ECO:0000313" key="3">
    <source>
        <dbReference type="Proteomes" id="UP001595758"/>
    </source>
</evidence>
<dbReference type="RefSeq" id="WP_382344237.1">
    <property type="nucleotide sequence ID" value="NZ_JBHSAB010000029.1"/>
</dbReference>
<dbReference type="Proteomes" id="UP001595758">
    <property type="component" value="Unassembled WGS sequence"/>
</dbReference>
<evidence type="ECO:0000313" key="2">
    <source>
        <dbReference type="EMBL" id="MFC3909735.1"/>
    </source>
</evidence>
<feature type="region of interest" description="Disordered" evidence="1">
    <location>
        <begin position="151"/>
        <end position="170"/>
    </location>
</feature>
<organism evidence="2 3">
    <name type="scientific">Legionella dresdenensis</name>
    <dbReference type="NCBI Taxonomy" id="450200"/>
    <lineage>
        <taxon>Bacteria</taxon>
        <taxon>Pseudomonadati</taxon>
        <taxon>Pseudomonadota</taxon>
        <taxon>Gammaproteobacteria</taxon>
        <taxon>Legionellales</taxon>
        <taxon>Legionellaceae</taxon>
        <taxon>Legionella</taxon>
    </lineage>
</organism>
<reference evidence="3" key="1">
    <citation type="journal article" date="2019" name="Int. J. Syst. Evol. Microbiol.">
        <title>The Global Catalogue of Microorganisms (GCM) 10K type strain sequencing project: providing services to taxonomists for standard genome sequencing and annotation.</title>
        <authorList>
            <consortium name="The Broad Institute Genomics Platform"/>
            <consortium name="The Broad Institute Genome Sequencing Center for Infectious Disease"/>
            <person name="Wu L."/>
            <person name="Ma J."/>
        </authorList>
    </citation>
    <scope>NUCLEOTIDE SEQUENCE [LARGE SCALE GENOMIC DNA]</scope>
    <source>
        <strain evidence="3">CCUG 59858</strain>
    </source>
</reference>
<proteinExistence type="predicted"/>
<accession>A0ABV8CHI7</accession>
<protein>
    <submittedName>
        <fullName evidence="2">Uncharacterized protein</fullName>
    </submittedName>
</protein>
<name>A0ABV8CHI7_9GAMM</name>
<comment type="caution">
    <text evidence="2">The sequence shown here is derived from an EMBL/GenBank/DDBJ whole genome shotgun (WGS) entry which is preliminary data.</text>
</comment>
<gene>
    <name evidence="2" type="ORF">ACFORL_11705</name>
</gene>